<reference evidence="8" key="1">
    <citation type="submission" date="2022-07" db="EMBL/GenBank/DDBJ databases">
        <title>Phylogenomic reconstructions and comparative analyses of Kickxellomycotina fungi.</title>
        <authorList>
            <person name="Reynolds N.K."/>
            <person name="Stajich J.E."/>
            <person name="Barry K."/>
            <person name="Grigoriev I.V."/>
            <person name="Crous P."/>
            <person name="Smith M.E."/>
        </authorList>
    </citation>
    <scope>NUCLEOTIDE SEQUENCE</scope>
    <source>
        <strain evidence="8">NRRL 1566</strain>
    </source>
</reference>
<evidence type="ECO:0000313" key="9">
    <source>
        <dbReference type="Proteomes" id="UP001139887"/>
    </source>
</evidence>
<dbReference type="GO" id="GO:0045944">
    <property type="term" value="P:positive regulation of transcription by RNA polymerase II"/>
    <property type="evidence" value="ECO:0007669"/>
    <property type="project" value="TreeGrafter"/>
</dbReference>
<dbReference type="InterPro" id="IPR036420">
    <property type="entry name" value="BRCT_dom_sf"/>
</dbReference>
<protein>
    <recommendedName>
        <fullName evidence="7">BRCT domain-containing protein</fullName>
    </recommendedName>
</protein>
<organism evidence="8 9">
    <name type="scientific">Coemansia brasiliensis</name>
    <dbReference type="NCBI Taxonomy" id="2650707"/>
    <lineage>
        <taxon>Eukaryota</taxon>
        <taxon>Fungi</taxon>
        <taxon>Fungi incertae sedis</taxon>
        <taxon>Zoopagomycota</taxon>
        <taxon>Kickxellomycotina</taxon>
        <taxon>Kickxellomycetes</taxon>
        <taxon>Kickxellales</taxon>
        <taxon>Kickxellaceae</taxon>
        <taxon>Coemansia</taxon>
    </lineage>
</organism>
<dbReference type="GO" id="GO:0005634">
    <property type="term" value="C:nucleus"/>
    <property type="evidence" value="ECO:0007669"/>
    <property type="project" value="UniProtKB-SubCell"/>
</dbReference>
<evidence type="ECO:0000256" key="1">
    <source>
        <dbReference type="ARBA" id="ARBA00004123"/>
    </source>
</evidence>
<dbReference type="SMART" id="SM00292">
    <property type="entry name" value="BRCT"/>
    <property type="match status" value="2"/>
</dbReference>
<dbReference type="Gene3D" id="3.40.50.10190">
    <property type="entry name" value="BRCT domain"/>
    <property type="match status" value="1"/>
</dbReference>
<evidence type="ECO:0000256" key="6">
    <source>
        <dbReference type="SAM" id="MobiDB-lite"/>
    </source>
</evidence>
<keyword evidence="9" id="KW-1185">Reference proteome</keyword>
<gene>
    <name evidence="8" type="ORF">IWW36_000790</name>
</gene>
<feature type="region of interest" description="Disordered" evidence="6">
    <location>
        <begin position="1"/>
        <end position="20"/>
    </location>
</feature>
<keyword evidence="3" id="KW-0227">DNA damage</keyword>
<dbReference type="OrthoDB" id="549017at2759"/>
<evidence type="ECO:0000256" key="5">
    <source>
        <dbReference type="ARBA" id="ARBA00023242"/>
    </source>
</evidence>
<feature type="region of interest" description="Disordered" evidence="6">
    <location>
        <begin position="29"/>
        <end position="202"/>
    </location>
</feature>
<dbReference type="Proteomes" id="UP001139887">
    <property type="component" value="Unassembled WGS sequence"/>
</dbReference>
<evidence type="ECO:0000256" key="4">
    <source>
        <dbReference type="ARBA" id="ARBA00023204"/>
    </source>
</evidence>
<comment type="caution">
    <text evidence="8">The sequence shown here is derived from an EMBL/GenBank/DDBJ whole genome shotgun (WGS) entry which is preliminary data.</text>
</comment>
<dbReference type="SUPFAM" id="SSF52113">
    <property type="entry name" value="BRCT domain"/>
    <property type="match status" value="2"/>
</dbReference>
<feature type="compositionally biased region" description="Low complexity" evidence="6">
    <location>
        <begin position="141"/>
        <end position="157"/>
    </location>
</feature>
<evidence type="ECO:0000256" key="2">
    <source>
        <dbReference type="ARBA" id="ARBA00022737"/>
    </source>
</evidence>
<feature type="compositionally biased region" description="Basic and acidic residues" evidence="6">
    <location>
        <begin position="102"/>
        <end position="112"/>
    </location>
</feature>
<sequence>MAISSADTREMTKKTPKRTAALLTEIAEGLVNDSGSETDLDLPEPDSFLIASSPLPTRQQKREIVLAPETPPHQLPSENHSSKDLLQPSVHTVYSAKSTPRSSKESAHDKDTVVTSKANSSRSLNEQFEQQKRKQPPKPTSMAVDSSASSSKDALTSETKSSGKSTRQKKIKMALDAMKADDASEPTPRKRSRRATKQSASATRNLSLGVSILTTGLSDTQLKRIQKSIRSAQLNLTIHKSATPLLASSSHQCTHLVAATTGGKGMRATRTFKYLAGLVLGAKMVSSGWLFDSVKAGEWLDESSYAIEGDTALPQFRLPSSHQSEALFDKYQMHVCCEGGAAYSRDDLVSLIKATGATVAELPDEDLVDADELLYQEHASKKRVSLSASGSMAKDIAKAPAKYRYLFELPIDQSRPIVLVDSNQLNGARSSATLGNIVKAAGNKLPYRTTSWLFDCLSANQIF</sequence>
<dbReference type="GO" id="GO:0004842">
    <property type="term" value="F:ubiquitin-protein transferase activity"/>
    <property type="evidence" value="ECO:0007669"/>
    <property type="project" value="TreeGrafter"/>
</dbReference>
<dbReference type="PANTHER" id="PTHR13763">
    <property type="entry name" value="BREAST CANCER TYPE 1 SUSCEPTIBILITY PROTEIN BRCA1"/>
    <property type="match status" value="1"/>
</dbReference>
<dbReference type="EMBL" id="JANBUW010000008">
    <property type="protein sequence ID" value="KAJ2851829.1"/>
    <property type="molecule type" value="Genomic_DNA"/>
</dbReference>
<feature type="compositionally biased region" description="Polar residues" evidence="6">
    <location>
        <begin position="89"/>
        <end position="101"/>
    </location>
</feature>
<evidence type="ECO:0000313" key="8">
    <source>
        <dbReference type="EMBL" id="KAJ2851829.1"/>
    </source>
</evidence>
<name>A0A9W8IGQ4_9FUNG</name>
<accession>A0A9W8IGQ4</accession>
<dbReference type="InterPro" id="IPR031099">
    <property type="entry name" value="BRCA1-associated"/>
</dbReference>
<evidence type="ECO:0000256" key="3">
    <source>
        <dbReference type="ARBA" id="ARBA00022763"/>
    </source>
</evidence>
<feature type="compositionally biased region" description="Polar residues" evidence="6">
    <location>
        <begin position="113"/>
        <end position="128"/>
    </location>
</feature>
<dbReference type="PROSITE" id="PS50172">
    <property type="entry name" value="BRCT"/>
    <property type="match status" value="1"/>
</dbReference>
<dbReference type="PANTHER" id="PTHR13763:SF0">
    <property type="entry name" value="BREAST CANCER TYPE 1 SUSCEPTIBILITY PROTEIN"/>
    <property type="match status" value="1"/>
</dbReference>
<comment type="subcellular location">
    <subcellularLocation>
        <location evidence="1">Nucleus</location>
    </subcellularLocation>
</comment>
<feature type="domain" description="BRCT" evidence="7">
    <location>
        <begin position="202"/>
        <end position="307"/>
    </location>
</feature>
<keyword evidence="4" id="KW-0234">DNA repair</keyword>
<dbReference type="AlphaFoldDB" id="A0A9W8IGQ4"/>
<dbReference type="InterPro" id="IPR001357">
    <property type="entry name" value="BRCT_dom"/>
</dbReference>
<keyword evidence="2" id="KW-0677">Repeat</keyword>
<proteinExistence type="predicted"/>
<evidence type="ECO:0000259" key="7">
    <source>
        <dbReference type="PROSITE" id="PS50172"/>
    </source>
</evidence>
<dbReference type="GO" id="GO:0000724">
    <property type="term" value="P:double-strand break repair via homologous recombination"/>
    <property type="evidence" value="ECO:0007669"/>
    <property type="project" value="TreeGrafter"/>
</dbReference>
<keyword evidence="5" id="KW-0539">Nucleus</keyword>
<dbReference type="Pfam" id="PF00533">
    <property type="entry name" value="BRCT"/>
    <property type="match status" value="1"/>
</dbReference>